<accession>A0AAW2SG03</accession>
<proteinExistence type="predicted"/>
<reference evidence="1" key="1">
    <citation type="submission" date="2020-06" db="EMBL/GenBank/DDBJ databases">
        <authorList>
            <person name="Li T."/>
            <person name="Hu X."/>
            <person name="Zhang T."/>
            <person name="Song X."/>
            <person name="Zhang H."/>
            <person name="Dai N."/>
            <person name="Sheng W."/>
            <person name="Hou X."/>
            <person name="Wei L."/>
        </authorList>
    </citation>
    <scope>NUCLEOTIDE SEQUENCE</scope>
    <source>
        <strain evidence="1">KEN1</strain>
        <tissue evidence="1">Leaf</tissue>
    </source>
</reference>
<comment type="caution">
    <text evidence="1">The sequence shown here is derived from an EMBL/GenBank/DDBJ whole genome shotgun (WGS) entry which is preliminary data.</text>
</comment>
<reference evidence="1" key="2">
    <citation type="journal article" date="2024" name="Plant">
        <title>Genomic evolution and insights into agronomic trait innovations of Sesamum species.</title>
        <authorList>
            <person name="Miao H."/>
            <person name="Wang L."/>
            <person name="Qu L."/>
            <person name="Liu H."/>
            <person name="Sun Y."/>
            <person name="Le M."/>
            <person name="Wang Q."/>
            <person name="Wei S."/>
            <person name="Zheng Y."/>
            <person name="Lin W."/>
            <person name="Duan Y."/>
            <person name="Cao H."/>
            <person name="Xiong S."/>
            <person name="Wang X."/>
            <person name="Wei L."/>
            <person name="Li C."/>
            <person name="Ma Q."/>
            <person name="Ju M."/>
            <person name="Zhao R."/>
            <person name="Li G."/>
            <person name="Mu C."/>
            <person name="Tian Q."/>
            <person name="Mei H."/>
            <person name="Zhang T."/>
            <person name="Gao T."/>
            <person name="Zhang H."/>
        </authorList>
    </citation>
    <scope>NUCLEOTIDE SEQUENCE</scope>
    <source>
        <strain evidence="1">KEN1</strain>
    </source>
</reference>
<evidence type="ECO:0000313" key="1">
    <source>
        <dbReference type="EMBL" id="KAL0391363.1"/>
    </source>
</evidence>
<name>A0AAW2SG03_9LAMI</name>
<sequence length="53" mass="5898">MNEEYDTHVGAGLLVPKPQSCVRYKVTSESVENRAISDATRYCVLGHLSDVEE</sequence>
<dbReference type="AlphaFoldDB" id="A0AAW2SG03"/>
<protein>
    <submittedName>
        <fullName evidence="1">Uncharacterized protein</fullName>
    </submittedName>
</protein>
<dbReference type="EMBL" id="JACGWN010000026">
    <property type="protein sequence ID" value="KAL0391363.1"/>
    <property type="molecule type" value="Genomic_DNA"/>
</dbReference>
<organism evidence="1">
    <name type="scientific">Sesamum latifolium</name>
    <dbReference type="NCBI Taxonomy" id="2727402"/>
    <lineage>
        <taxon>Eukaryota</taxon>
        <taxon>Viridiplantae</taxon>
        <taxon>Streptophyta</taxon>
        <taxon>Embryophyta</taxon>
        <taxon>Tracheophyta</taxon>
        <taxon>Spermatophyta</taxon>
        <taxon>Magnoliopsida</taxon>
        <taxon>eudicotyledons</taxon>
        <taxon>Gunneridae</taxon>
        <taxon>Pentapetalae</taxon>
        <taxon>asterids</taxon>
        <taxon>lamiids</taxon>
        <taxon>Lamiales</taxon>
        <taxon>Pedaliaceae</taxon>
        <taxon>Sesamum</taxon>
    </lineage>
</organism>
<gene>
    <name evidence="1" type="ORF">Slati_4571300</name>
</gene>